<organism evidence="15 16">
    <name type="scientific">Puccinia sorghi</name>
    <dbReference type="NCBI Taxonomy" id="27349"/>
    <lineage>
        <taxon>Eukaryota</taxon>
        <taxon>Fungi</taxon>
        <taxon>Dikarya</taxon>
        <taxon>Basidiomycota</taxon>
        <taxon>Pucciniomycotina</taxon>
        <taxon>Pucciniomycetes</taxon>
        <taxon>Pucciniales</taxon>
        <taxon>Pucciniaceae</taxon>
        <taxon>Puccinia</taxon>
    </lineage>
</organism>
<dbReference type="GO" id="GO:0036297">
    <property type="term" value="P:interstrand cross-link repair"/>
    <property type="evidence" value="ECO:0007669"/>
    <property type="project" value="TreeGrafter"/>
</dbReference>
<dbReference type="PROSITE" id="PS51192">
    <property type="entry name" value="HELICASE_ATP_BIND_1"/>
    <property type="match status" value="1"/>
</dbReference>
<dbReference type="SMART" id="SM00487">
    <property type="entry name" value="DEXDc"/>
    <property type="match status" value="1"/>
</dbReference>
<feature type="domain" description="FAS1" evidence="12">
    <location>
        <begin position="2046"/>
        <end position="2173"/>
    </location>
</feature>
<dbReference type="Pfam" id="PF00271">
    <property type="entry name" value="Helicase_C"/>
    <property type="match status" value="1"/>
</dbReference>
<dbReference type="PANTHER" id="PTHR14025">
    <property type="entry name" value="FANCONI ANEMIA GROUP M FANCM FAMILY MEMBER"/>
    <property type="match status" value="1"/>
</dbReference>
<feature type="compositionally biased region" description="Acidic residues" evidence="10">
    <location>
        <begin position="1172"/>
        <end position="1182"/>
    </location>
</feature>
<dbReference type="FunFam" id="2.30.180.10:FF:000077">
    <property type="entry name" value="Chromosome 1, whole genome shotgun sequence"/>
    <property type="match status" value="1"/>
</dbReference>
<dbReference type="CDD" id="cd12091">
    <property type="entry name" value="FANCM_ID"/>
    <property type="match status" value="1"/>
</dbReference>
<evidence type="ECO:0000313" key="16">
    <source>
        <dbReference type="Proteomes" id="UP000037035"/>
    </source>
</evidence>
<dbReference type="GO" id="GO:0000400">
    <property type="term" value="F:four-way junction DNA binding"/>
    <property type="evidence" value="ECO:0007669"/>
    <property type="project" value="TreeGrafter"/>
</dbReference>
<dbReference type="InterPro" id="IPR011545">
    <property type="entry name" value="DEAD/DEAH_box_helicase_dom"/>
</dbReference>
<feature type="compositionally biased region" description="Low complexity" evidence="10">
    <location>
        <begin position="957"/>
        <end position="967"/>
    </location>
</feature>
<dbReference type="SUPFAM" id="SSF82153">
    <property type="entry name" value="FAS1 domain"/>
    <property type="match status" value="5"/>
</dbReference>
<dbReference type="SMART" id="SM00554">
    <property type="entry name" value="FAS1"/>
    <property type="match status" value="4"/>
</dbReference>
<feature type="domain" description="FAS1" evidence="12">
    <location>
        <begin position="1399"/>
        <end position="1563"/>
    </location>
</feature>
<feature type="region of interest" description="Disordered" evidence="10">
    <location>
        <begin position="2185"/>
        <end position="2212"/>
    </location>
</feature>
<feature type="domain" description="FAS1" evidence="12">
    <location>
        <begin position="1566"/>
        <end position="1712"/>
    </location>
</feature>
<evidence type="ECO:0000256" key="8">
    <source>
        <dbReference type="ARBA" id="ARBA00023242"/>
    </source>
</evidence>
<feature type="compositionally biased region" description="Acidic residues" evidence="10">
    <location>
        <begin position="2188"/>
        <end position="2199"/>
    </location>
</feature>
<evidence type="ECO:0000313" key="15">
    <source>
        <dbReference type="EMBL" id="KNZ44789.1"/>
    </source>
</evidence>
<name>A0A0L6U8B7_9BASI</name>
<keyword evidence="16" id="KW-1185">Reference proteome</keyword>
<evidence type="ECO:0000259" key="13">
    <source>
        <dbReference type="PROSITE" id="PS51192"/>
    </source>
</evidence>
<dbReference type="Gene3D" id="3.40.50.300">
    <property type="entry name" value="P-loop containing nucleotide triphosphate hydrolases"/>
    <property type="match status" value="2"/>
</dbReference>
<dbReference type="InterPro" id="IPR001650">
    <property type="entry name" value="Helicase_C-like"/>
</dbReference>
<feature type="compositionally biased region" description="Basic residues" evidence="10">
    <location>
        <begin position="768"/>
        <end position="780"/>
    </location>
</feature>
<evidence type="ECO:0000256" key="3">
    <source>
        <dbReference type="ARBA" id="ARBA00012551"/>
    </source>
</evidence>
<dbReference type="GO" id="GO:0045003">
    <property type="term" value="P:double-strand break repair via synthesis-dependent strand annealing"/>
    <property type="evidence" value="ECO:0007669"/>
    <property type="project" value="TreeGrafter"/>
</dbReference>
<evidence type="ECO:0000259" key="12">
    <source>
        <dbReference type="PROSITE" id="PS50213"/>
    </source>
</evidence>
<comment type="caution">
    <text evidence="15">The sequence shown here is derived from an EMBL/GenBank/DDBJ whole genome shotgun (WGS) entry which is preliminary data.</text>
</comment>
<comment type="catalytic activity">
    <reaction evidence="9">
        <text>ATP + H2O = ADP + phosphate + H(+)</text>
        <dbReference type="Rhea" id="RHEA:13065"/>
        <dbReference type="ChEBI" id="CHEBI:15377"/>
        <dbReference type="ChEBI" id="CHEBI:15378"/>
        <dbReference type="ChEBI" id="CHEBI:30616"/>
        <dbReference type="ChEBI" id="CHEBI:43474"/>
        <dbReference type="ChEBI" id="CHEBI:456216"/>
        <dbReference type="EC" id="3.6.4.12"/>
    </reaction>
</comment>
<dbReference type="Proteomes" id="UP000037035">
    <property type="component" value="Unassembled WGS sequence"/>
</dbReference>
<evidence type="ECO:0000256" key="11">
    <source>
        <dbReference type="SAM" id="Phobius"/>
    </source>
</evidence>
<dbReference type="EMBL" id="LAVV01014404">
    <property type="protein sequence ID" value="KNZ44789.1"/>
    <property type="molecule type" value="Genomic_DNA"/>
</dbReference>
<dbReference type="OrthoDB" id="164902at2759"/>
<evidence type="ECO:0000256" key="2">
    <source>
        <dbReference type="ARBA" id="ARBA00009889"/>
    </source>
</evidence>
<evidence type="ECO:0000256" key="4">
    <source>
        <dbReference type="ARBA" id="ARBA00022741"/>
    </source>
</evidence>
<dbReference type="PROSITE" id="PS50213">
    <property type="entry name" value="FAS1"/>
    <property type="match status" value="4"/>
</dbReference>
<evidence type="ECO:0000256" key="9">
    <source>
        <dbReference type="ARBA" id="ARBA00047995"/>
    </source>
</evidence>
<dbReference type="PROSITE" id="PS51194">
    <property type="entry name" value="HELICASE_CTER"/>
    <property type="match status" value="1"/>
</dbReference>
<dbReference type="Pfam" id="PF00270">
    <property type="entry name" value="DEAD"/>
    <property type="match status" value="1"/>
</dbReference>
<comment type="subcellular location">
    <subcellularLocation>
        <location evidence="1">Nucleus</location>
    </subcellularLocation>
</comment>
<gene>
    <name evidence="15" type="ORF">VP01_881g7</name>
</gene>
<dbReference type="SUPFAM" id="SSF52540">
    <property type="entry name" value="P-loop containing nucleoside triphosphate hydrolases"/>
    <property type="match status" value="1"/>
</dbReference>
<dbReference type="GO" id="GO:0043138">
    <property type="term" value="F:3'-5' DNA helicase activity"/>
    <property type="evidence" value="ECO:0007669"/>
    <property type="project" value="InterPro"/>
</dbReference>
<keyword evidence="11" id="KW-0472">Membrane</keyword>
<dbReference type="InterPro" id="IPR036378">
    <property type="entry name" value="FAS1_dom_sf"/>
</dbReference>
<feature type="region of interest" description="Disordered" evidence="10">
    <location>
        <begin position="1172"/>
        <end position="1273"/>
    </location>
</feature>
<feature type="region of interest" description="Disordered" evidence="10">
    <location>
        <begin position="764"/>
        <end position="783"/>
    </location>
</feature>
<dbReference type="STRING" id="27349.A0A0L6U8B7"/>
<evidence type="ECO:0000256" key="5">
    <source>
        <dbReference type="ARBA" id="ARBA00022801"/>
    </source>
</evidence>
<keyword evidence="11" id="KW-1133">Transmembrane helix</keyword>
<reference evidence="15 16" key="1">
    <citation type="submission" date="2015-08" db="EMBL/GenBank/DDBJ databases">
        <title>Next Generation Sequencing and Analysis of the Genome of Puccinia sorghi L Schw, the Causal Agent of Maize Common Rust.</title>
        <authorList>
            <person name="Rochi L."/>
            <person name="Burguener G."/>
            <person name="Darino M."/>
            <person name="Turjanski A."/>
            <person name="Kreff E."/>
            <person name="Dieguez M.J."/>
            <person name="Sacco F."/>
        </authorList>
    </citation>
    <scope>NUCLEOTIDE SEQUENCE [LARGE SCALE GENOMIC DNA]</scope>
    <source>
        <strain evidence="15 16">RO10H11247</strain>
    </source>
</reference>
<protein>
    <recommendedName>
        <fullName evidence="3">DNA helicase</fullName>
        <ecNumber evidence="3">3.6.4.12</ecNumber>
    </recommendedName>
</protein>
<dbReference type="InterPro" id="IPR027417">
    <property type="entry name" value="P-loop_NTPase"/>
</dbReference>
<dbReference type="EC" id="3.6.4.12" evidence="3"/>
<keyword evidence="5" id="KW-0378">Hydrolase</keyword>
<feature type="region of interest" description="Disordered" evidence="10">
    <location>
        <begin position="116"/>
        <end position="151"/>
    </location>
</feature>
<comment type="similarity">
    <text evidence="2">Belongs to the DEAD box helicase family. DEAH subfamily. FANCM sub-subfamily.</text>
</comment>
<keyword evidence="7" id="KW-0067">ATP-binding</keyword>
<keyword evidence="8" id="KW-0539">Nucleus</keyword>
<dbReference type="InterPro" id="IPR000782">
    <property type="entry name" value="FAS1_domain"/>
</dbReference>
<feature type="region of interest" description="Disordered" evidence="10">
    <location>
        <begin position="1012"/>
        <end position="1032"/>
    </location>
</feature>
<dbReference type="GO" id="GO:0005634">
    <property type="term" value="C:nucleus"/>
    <property type="evidence" value="ECO:0007669"/>
    <property type="project" value="UniProtKB-SubCell"/>
</dbReference>
<dbReference type="CDD" id="cd18033">
    <property type="entry name" value="DEXDc_FANCM"/>
    <property type="match status" value="1"/>
</dbReference>
<feature type="compositionally biased region" description="Basic and acidic residues" evidence="10">
    <location>
        <begin position="1203"/>
        <end position="1215"/>
    </location>
</feature>
<dbReference type="InterPro" id="IPR014001">
    <property type="entry name" value="Helicase_ATP-bd"/>
</dbReference>
<evidence type="ECO:0000256" key="6">
    <source>
        <dbReference type="ARBA" id="ARBA00022806"/>
    </source>
</evidence>
<feature type="region of interest" description="Disordered" evidence="10">
    <location>
        <begin position="1050"/>
        <end position="1127"/>
    </location>
</feature>
<accession>A0A0L6U8B7</accession>
<keyword evidence="4" id="KW-0547">Nucleotide-binding</keyword>
<feature type="transmembrane region" description="Helical" evidence="11">
    <location>
        <begin position="2280"/>
        <end position="2305"/>
    </location>
</feature>
<dbReference type="VEuPathDB" id="FungiDB:VP01_881g7"/>
<dbReference type="InterPro" id="IPR044749">
    <property type="entry name" value="FANCM_DEXDc"/>
</dbReference>
<dbReference type="InterPro" id="IPR039686">
    <property type="entry name" value="FANCM/Mph1-like_ID"/>
</dbReference>
<feature type="region of interest" description="Disordered" evidence="10">
    <location>
        <begin position="948"/>
        <end position="991"/>
    </location>
</feature>
<dbReference type="FunFam" id="3.40.50.300:FF:000861">
    <property type="entry name" value="Fanconi anemia, complementation group M"/>
    <property type="match status" value="1"/>
</dbReference>
<evidence type="ECO:0000256" key="10">
    <source>
        <dbReference type="SAM" id="MobiDB-lite"/>
    </source>
</evidence>
<dbReference type="SMART" id="SM00490">
    <property type="entry name" value="HELICc"/>
    <property type="match status" value="1"/>
</dbReference>
<dbReference type="Pfam" id="PF02469">
    <property type="entry name" value="Fasciclin"/>
    <property type="match status" value="5"/>
</dbReference>
<keyword evidence="6" id="KW-0347">Helicase</keyword>
<evidence type="ECO:0000256" key="7">
    <source>
        <dbReference type="ARBA" id="ARBA00022840"/>
    </source>
</evidence>
<feature type="domain" description="FAS1" evidence="12">
    <location>
        <begin position="1892"/>
        <end position="2041"/>
    </location>
</feature>
<evidence type="ECO:0000256" key="1">
    <source>
        <dbReference type="ARBA" id="ARBA00004123"/>
    </source>
</evidence>
<dbReference type="GO" id="GO:0005524">
    <property type="term" value="F:ATP binding"/>
    <property type="evidence" value="ECO:0007669"/>
    <property type="project" value="UniProtKB-KW"/>
</dbReference>
<keyword evidence="11" id="KW-0812">Transmembrane</keyword>
<dbReference type="Gene3D" id="2.30.180.10">
    <property type="entry name" value="FAS1 domain"/>
    <property type="match status" value="5"/>
</dbReference>
<dbReference type="GO" id="GO:0009378">
    <property type="term" value="F:four-way junction helicase activity"/>
    <property type="evidence" value="ECO:0007669"/>
    <property type="project" value="TreeGrafter"/>
</dbReference>
<dbReference type="PANTHER" id="PTHR14025:SF20">
    <property type="entry name" value="FANCONI ANEMIA GROUP M PROTEIN"/>
    <property type="match status" value="1"/>
</dbReference>
<feature type="compositionally biased region" description="Basic residues" evidence="10">
    <location>
        <begin position="1248"/>
        <end position="1265"/>
    </location>
</feature>
<proteinExistence type="inferred from homology"/>
<dbReference type="CDD" id="cd18801">
    <property type="entry name" value="SF2_C_FANCM_Hef"/>
    <property type="match status" value="1"/>
</dbReference>
<sequence length="2330" mass="257370">MHPGRIVIFTDNPLRASLNTSTMSDIDDFFDDDIDAAAFDAVVNAATSAPPPPATCQPQPVVPSSSTIDDCFDDDIDAAAFDAVVNAATSGPPPTRHQAGPFNLNQKRLIQPTIFGASQVPPKPSRPNKQPTSSQYQPPSAPKTAQQEPKVKAVKKWDNLNALKVLPDIIQASNTRKKKSKFASGDDEDEEMMDEEELDSDTDLLAKALQETSHKKIPMKLQSDSDAINTWIYSINKPKRKYHLPTGLGKTFIAAVVMLKCETLSLPIHTVDFYRWYPHGKVIFLAPTRPLVQQQIEACHSIAGIPSVDCVSLTGTTSAAKRAIAWEQKRVIFATPQTVANDLRRGSLRPEDIICVVVDEAHRATGAYAYCIVVKLLMKFNPHFRVLALTATPGSDPERVQAVIDNLHIGHIEVRTEESMDIVPYTKNKEIVLEKIPLTPELTSIRDKWGKLMLPLIKQCGCLFHGPKEPAYIHAFSITSAQMRIPKEKSYLRPNLAVLSKMATAMAKLLEYSITLAYEKMLELKEESGKCATGVCSQVGYKSLMSEIRKLTLSPDFVPHPKMEKMKALTLEFFVNAQDQGKSSRVMVFCHFRDMVTDIVNYLNQERPLIKASAFVGQSNDVRGNRGMNQKTQNETIQRFKNNEFNVLVATSIGEEGLDIGALDFIICYEAQKSPLRMLQRLGRTGRNEDGKVIVLIAEGREDKNWEKAQDQYQHVQNALLSKKVLELYEDCERLVPEGVRPTPVDKMIEVQPYIAEQVELTDVQGSGRKKKDKPVKRKRPGVEDIPAGGTFGFVSAKDYAVPKSKADALRERTEAALLNAEEAAVLNKQWSKNITSVASPIDPENFEVHYFPTQSTLGSRLEAIPRNKRSARNVTRSSKYATIMAECDSYVENDGKYEAWRADTMACLVSKNVDWWSPKLRGQGAQKPLKLCTDGPRSIRRRWAHNTHESPQAVASSIPASSPRLSSPRHRDHEEISKQSSNSSSHAELPEADELIPSTKVVAALPDQPLASTTTNAHSAGLTSSRPNQSSGFQRLAAFKSLVSEPPPFQGVVPMEGEDLPTQAPVTPSGPSGGRVLPKKRPLLGPARLQSEEDAHQSPLLSRSFSHSKHQQRPISPSEYDNGDEFVQPTTTTALALPVQTQMPRIKRVFPSREFGDDLFKKPKRCIAPESSDDVVVDEPPETSRAATKSLRRKPQAANDTSKGKQREGTRPARGDQWAMKTGLFDLEASESDSSCTGESGDDGGGKKRRRGGGKGKKKKKKKGSSSEVISSENSIDRDFLVNTSSSSKMRDDCSPDKSMTSFYRASILMMSQPLEQVKQRLGRRVSPLPSVSRTSLASTLFASLMSKPLSMMRMGLVIMISKLKMKVKLFLTIFTITTSLAKQITFKQPTTTATTTNTTLIDLLANSTQHDKLLHLIQIARLVPTINSLNNATLFAPTNTAIDQSQILSKYLQLQQDNLQLELRQTLLYHLLNRTLPHHSFPTDSPQLIDTLLFPLPPDHSSTDDHLLGKNQPQKLRIVSRDQLRYIGVDPRGQAGIPLPPSEQFQNATNGGILIPIQSILTPPPSIKTLISTTPELSTYATILPGGLLQQLDRLPHLTLFAPHNKAWDHLSPIELAYLKSNFSADDSLKLFRQASVAHVLAPEGIGYSHLLRSESLNHPLVLLSIDGNHLSIKLDPNSNHLSINGSEIIEQDILASNGQCVLHIVPNLLIPDGDNPLQLTPEKYLLALNCTKFVSFFRQVNLSSTYLTNQFSDKSYTILAVRDDVLWATSWSSSSSIRPIESSVDRLHTNDTQDLKKSLTYHVIEGKYLVDDLHHGMLLRTELQFQGSSTSKQRIPVSVSSSDAQGLLLRSKSSKSPIIGFGGANVVGGDPIQVGNTVIYILSQIVEPPADLLQVALSDIRFSTGVASIYSAKLDEELKAVPELTYLMPTNKAFAKLGLIMDYLLLEKSKPDLIQVLKYHAVTEVIYLNELKIGSSQRYPTLEGTEVYMSKLGSHNLTVHGPTMGGVALNGESRDSQVLNTRDVLVENGSMNFIDQVELPSGLNIGLKKLMMGAKAATMLELMQASNMSWILQEPTGRIGRQGYTILCPTDAAFTKINLTYYLEDRLRLEALVRQHIIPTHASDDDSDELKEGLSREPLPFEPLFLDDGVVYGTLLSTNEGGWSAYGDVSFRATSGVGRTSDWTWDSDSDGDDDGSSDGGSGDKTSKGRWMVGIHGARGSNGKHDSARVVNYGRASPLLPSLLSDHHLDHRVVAPGGGILLLDMVLEPYVPAFWRRIGWYILLSALLLLVVLATFVGLWKGWKYHLLLKSRRDSTPVGYHVVEPMEE</sequence>
<feature type="compositionally biased region" description="Polar residues" evidence="10">
    <location>
        <begin position="127"/>
        <end position="147"/>
    </location>
</feature>
<dbReference type="GO" id="GO:0016787">
    <property type="term" value="F:hydrolase activity"/>
    <property type="evidence" value="ECO:0007669"/>
    <property type="project" value="UniProtKB-KW"/>
</dbReference>
<feature type="domain" description="Helicase C-terminal" evidence="14">
    <location>
        <begin position="569"/>
        <end position="734"/>
    </location>
</feature>
<evidence type="ECO:0000259" key="14">
    <source>
        <dbReference type="PROSITE" id="PS51194"/>
    </source>
</evidence>
<feature type="domain" description="Helicase ATP-binding" evidence="13">
    <location>
        <begin position="231"/>
        <end position="411"/>
    </location>
</feature>